<name>A0ABR4B6W7_9LECA</name>
<evidence type="ECO:0000256" key="1">
    <source>
        <dbReference type="SAM" id="SignalP"/>
    </source>
</evidence>
<protein>
    <recommendedName>
        <fullName evidence="4">Secreted protein</fullName>
    </recommendedName>
</protein>
<evidence type="ECO:0000313" key="2">
    <source>
        <dbReference type="EMBL" id="KAL2053607.1"/>
    </source>
</evidence>
<keyword evidence="3" id="KW-1185">Reference proteome</keyword>
<evidence type="ECO:0008006" key="4">
    <source>
        <dbReference type="Google" id="ProtNLM"/>
    </source>
</evidence>
<dbReference type="Proteomes" id="UP001590951">
    <property type="component" value="Unassembled WGS sequence"/>
</dbReference>
<sequence>MAGAARILMARLVIVMARMVDVVRSTDTVATPLNKWMYFYCWNDVCIRYNAYSFYSGVRNPGANARQTADRYFYWSSHDQRHLRIWKWEHCLRELASGCLLPTIWGTSTSVHYAKSSY</sequence>
<dbReference type="EMBL" id="JBHFEH010000020">
    <property type="protein sequence ID" value="KAL2053607.1"/>
    <property type="molecule type" value="Genomic_DNA"/>
</dbReference>
<accession>A0ABR4B6W7</accession>
<feature type="chain" id="PRO_5045564076" description="Secreted protein" evidence="1">
    <location>
        <begin position="26"/>
        <end position="118"/>
    </location>
</feature>
<keyword evidence="1" id="KW-0732">Signal</keyword>
<organism evidence="2 3">
    <name type="scientific">Lepraria finkii</name>
    <dbReference type="NCBI Taxonomy" id="1340010"/>
    <lineage>
        <taxon>Eukaryota</taxon>
        <taxon>Fungi</taxon>
        <taxon>Dikarya</taxon>
        <taxon>Ascomycota</taxon>
        <taxon>Pezizomycotina</taxon>
        <taxon>Lecanoromycetes</taxon>
        <taxon>OSLEUM clade</taxon>
        <taxon>Lecanoromycetidae</taxon>
        <taxon>Lecanorales</taxon>
        <taxon>Lecanorineae</taxon>
        <taxon>Stereocaulaceae</taxon>
        <taxon>Lepraria</taxon>
    </lineage>
</organism>
<proteinExistence type="predicted"/>
<gene>
    <name evidence="2" type="ORF">ABVK25_006260</name>
</gene>
<feature type="signal peptide" evidence="1">
    <location>
        <begin position="1"/>
        <end position="25"/>
    </location>
</feature>
<comment type="caution">
    <text evidence="2">The sequence shown here is derived from an EMBL/GenBank/DDBJ whole genome shotgun (WGS) entry which is preliminary data.</text>
</comment>
<evidence type="ECO:0000313" key="3">
    <source>
        <dbReference type="Proteomes" id="UP001590951"/>
    </source>
</evidence>
<reference evidence="2 3" key="1">
    <citation type="submission" date="2024-09" db="EMBL/GenBank/DDBJ databases">
        <title>Rethinking Asexuality: The Enigmatic Case of Functional Sexual Genes in Lepraria (Stereocaulaceae).</title>
        <authorList>
            <person name="Doellman M."/>
            <person name="Sun Y."/>
            <person name="Barcenas-Pena A."/>
            <person name="Lumbsch H.T."/>
            <person name="Grewe F."/>
        </authorList>
    </citation>
    <scope>NUCLEOTIDE SEQUENCE [LARGE SCALE GENOMIC DNA]</scope>
    <source>
        <strain evidence="2 3">Grewe 0041</strain>
    </source>
</reference>